<dbReference type="Proteomes" id="UP000034487">
    <property type="component" value="Unassembled WGS sequence"/>
</dbReference>
<dbReference type="InterPro" id="IPR037229">
    <property type="entry name" value="Ribosomal_bL35_sf"/>
</dbReference>
<dbReference type="EMBL" id="LCMV01000003">
    <property type="protein sequence ID" value="KKU44492.1"/>
    <property type="molecule type" value="Genomic_DNA"/>
</dbReference>
<reference evidence="1 2" key="1">
    <citation type="journal article" date="2015" name="Nature">
        <title>rRNA introns, odd ribosomes, and small enigmatic genomes across a large radiation of phyla.</title>
        <authorList>
            <person name="Brown C.T."/>
            <person name="Hug L.A."/>
            <person name="Thomas B.C."/>
            <person name="Sharon I."/>
            <person name="Castelle C.J."/>
            <person name="Singh A."/>
            <person name="Wilkins M.J."/>
            <person name="Williams K.H."/>
            <person name="Banfield J.F."/>
        </authorList>
    </citation>
    <scope>NUCLEOTIDE SEQUENCE [LARGE SCALE GENOMIC DNA]</scope>
</reference>
<evidence type="ECO:0000313" key="1">
    <source>
        <dbReference type="EMBL" id="KKU44492.1"/>
    </source>
</evidence>
<name>A0A0G1QI15_9BACT</name>
<dbReference type="AlphaFoldDB" id="A0A0G1QI15"/>
<dbReference type="SUPFAM" id="SSF143034">
    <property type="entry name" value="L35p-like"/>
    <property type="match status" value="1"/>
</dbReference>
<protein>
    <recommendedName>
        <fullName evidence="3">50S ribosomal protein L35</fullName>
    </recommendedName>
</protein>
<dbReference type="Gene3D" id="4.10.410.60">
    <property type="match status" value="1"/>
</dbReference>
<organism evidence="1 2">
    <name type="scientific">Berkelbacteria bacterium GW2011_GWA2_46_7</name>
    <dbReference type="NCBI Taxonomy" id="1618335"/>
    <lineage>
        <taxon>Bacteria</taxon>
        <taxon>Candidatus Berkelbacteria</taxon>
    </lineage>
</organism>
<gene>
    <name evidence="1" type="ORF">UX60_C0003G0010</name>
</gene>
<evidence type="ECO:0008006" key="3">
    <source>
        <dbReference type="Google" id="ProtNLM"/>
    </source>
</evidence>
<accession>A0A0G1QI15</accession>
<proteinExistence type="predicted"/>
<comment type="caution">
    <text evidence="1">The sequence shown here is derived from an EMBL/GenBank/DDBJ whole genome shotgun (WGS) entry which is preliminary data.</text>
</comment>
<sequence>MPKLKTHKASFKRMVRLSANGKLVMRKMSVAHRARFKSKRAKQLSTQNIVVVGKTAKKLQKIAFR</sequence>
<evidence type="ECO:0000313" key="2">
    <source>
        <dbReference type="Proteomes" id="UP000034487"/>
    </source>
</evidence>